<dbReference type="AlphaFoldDB" id="A0A383A338"/>
<proteinExistence type="predicted"/>
<organism evidence="1">
    <name type="scientific">marine metagenome</name>
    <dbReference type="NCBI Taxonomy" id="408172"/>
    <lineage>
        <taxon>unclassified sequences</taxon>
        <taxon>metagenomes</taxon>
        <taxon>ecological metagenomes</taxon>
    </lineage>
</organism>
<protein>
    <submittedName>
        <fullName evidence="1">Uncharacterized protein</fullName>
    </submittedName>
</protein>
<sequence length="105" mass="11947">MLLLSTALNPTTPAESNDTTCIVFLDDVDTMGTMFEGVYLSFAMQQMENKNLFSMAEGKPVRILDLDLIDIDMQQEFLMNYCEEDPTREFADGVTLLYKQFPQAD</sequence>
<dbReference type="EMBL" id="UINC01188660">
    <property type="protein sequence ID" value="SVE01990.1"/>
    <property type="molecule type" value="Genomic_DNA"/>
</dbReference>
<gene>
    <name evidence="1" type="ORF">METZ01_LOCUS454844</name>
</gene>
<reference evidence="1" key="1">
    <citation type="submission" date="2018-05" db="EMBL/GenBank/DDBJ databases">
        <authorList>
            <person name="Lanie J.A."/>
            <person name="Ng W.-L."/>
            <person name="Kazmierczak K.M."/>
            <person name="Andrzejewski T.M."/>
            <person name="Davidsen T.M."/>
            <person name="Wayne K.J."/>
            <person name="Tettelin H."/>
            <person name="Glass J.I."/>
            <person name="Rusch D."/>
            <person name="Podicherti R."/>
            <person name="Tsui H.-C.T."/>
            <person name="Winkler M.E."/>
        </authorList>
    </citation>
    <scope>NUCLEOTIDE SEQUENCE</scope>
</reference>
<evidence type="ECO:0000313" key="1">
    <source>
        <dbReference type="EMBL" id="SVE01990.1"/>
    </source>
</evidence>
<accession>A0A383A338</accession>
<name>A0A383A338_9ZZZZ</name>